<evidence type="ECO:0000256" key="4">
    <source>
        <dbReference type="SAM" id="Phobius"/>
    </source>
</evidence>
<dbReference type="InterPro" id="IPR038970">
    <property type="entry name" value="Lyase_8"/>
</dbReference>
<dbReference type="SUPFAM" id="SSF49373">
    <property type="entry name" value="Invasin/intimin cell-adhesion fragments"/>
    <property type="match status" value="2"/>
</dbReference>
<dbReference type="Pfam" id="PF02368">
    <property type="entry name" value="Big_2"/>
    <property type="match status" value="2"/>
</dbReference>
<dbReference type="InterPro" id="IPR011013">
    <property type="entry name" value="Gal_mutarotase_sf_dom"/>
</dbReference>
<protein>
    <recommendedName>
        <fullName evidence="5">BIG2 domain-containing protein</fullName>
    </recommendedName>
</protein>
<dbReference type="Gene3D" id="1.50.10.100">
    <property type="entry name" value="Chondroitin AC/alginate lyase"/>
    <property type="match status" value="1"/>
</dbReference>
<keyword evidence="4" id="KW-0812">Transmembrane</keyword>
<dbReference type="InterPro" id="IPR012970">
    <property type="entry name" value="Lyase_8_alpha_N"/>
</dbReference>
<dbReference type="Pfam" id="PF08124">
    <property type="entry name" value="Lyase_8_N"/>
    <property type="match status" value="1"/>
</dbReference>
<name>A0ABX1Y3P4_9BACL</name>
<dbReference type="InterPro" id="IPR003159">
    <property type="entry name" value="Lyase_8_central_dom"/>
</dbReference>
<feature type="domain" description="BIG2" evidence="5">
    <location>
        <begin position="333"/>
        <end position="409"/>
    </location>
</feature>
<dbReference type="SMART" id="SM00635">
    <property type="entry name" value="BID_2"/>
    <property type="match status" value="2"/>
</dbReference>
<dbReference type="PANTHER" id="PTHR38481">
    <property type="entry name" value="HYALURONATE LYASE"/>
    <property type="match status" value="1"/>
</dbReference>
<evidence type="ECO:0000256" key="2">
    <source>
        <dbReference type="ARBA" id="ARBA00022729"/>
    </source>
</evidence>
<evidence type="ECO:0000259" key="5">
    <source>
        <dbReference type="SMART" id="SM00635"/>
    </source>
</evidence>
<dbReference type="RefSeq" id="WP_171647164.1">
    <property type="nucleotide sequence ID" value="NZ_WHOA01000214.1"/>
</dbReference>
<dbReference type="NCBIfam" id="NF047446">
    <property type="entry name" value="barrel_OmpL47"/>
    <property type="match status" value="1"/>
</dbReference>
<dbReference type="EMBL" id="WHOA01000214">
    <property type="protein sequence ID" value="NOU75492.1"/>
    <property type="molecule type" value="Genomic_DNA"/>
</dbReference>
<evidence type="ECO:0000313" key="6">
    <source>
        <dbReference type="EMBL" id="NOU75492.1"/>
    </source>
</evidence>
<dbReference type="InterPro" id="IPR003343">
    <property type="entry name" value="Big_2"/>
</dbReference>
<dbReference type="InterPro" id="IPR004103">
    <property type="entry name" value="Lyase_8_C"/>
</dbReference>
<comment type="caution">
    <text evidence="6">The sequence shown here is derived from an EMBL/GenBank/DDBJ whole genome shotgun (WGS) entry which is preliminary data.</text>
</comment>
<dbReference type="InterPro" id="IPR058094">
    <property type="entry name" value="Ig-like_OmpL47-like"/>
</dbReference>
<accession>A0ABX1Y3P4</accession>
<keyword evidence="3" id="KW-0456">Lyase</keyword>
<keyword evidence="4" id="KW-0472">Membrane</keyword>
<dbReference type="InterPro" id="IPR014718">
    <property type="entry name" value="GH-type_carb-bd"/>
</dbReference>
<evidence type="ECO:0000256" key="1">
    <source>
        <dbReference type="ARBA" id="ARBA00006699"/>
    </source>
</evidence>
<organism evidence="6 7">
    <name type="scientific">Paenibacillus phytorum</name>
    <dbReference type="NCBI Taxonomy" id="2654977"/>
    <lineage>
        <taxon>Bacteria</taxon>
        <taxon>Bacillati</taxon>
        <taxon>Bacillota</taxon>
        <taxon>Bacilli</taxon>
        <taxon>Bacillales</taxon>
        <taxon>Paenibacillaceae</taxon>
        <taxon>Paenibacillus</taxon>
    </lineage>
</organism>
<dbReference type="InterPro" id="IPR011071">
    <property type="entry name" value="Lyase_8-like_C"/>
</dbReference>
<keyword evidence="4" id="KW-1133">Transmembrane helix</keyword>
<dbReference type="Gene3D" id="3.30.1920.20">
    <property type="match status" value="1"/>
</dbReference>
<gene>
    <name evidence="6" type="ORF">GC098_29645</name>
</gene>
<dbReference type="Pfam" id="PF02278">
    <property type="entry name" value="Lyase_8"/>
    <property type="match status" value="1"/>
</dbReference>
<dbReference type="CDD" id="cd01083">
    <property type="entry name" value="GAG_Lyase"/>
    <property type="match status" value="1"/>
</dbReference>
<dbReference type="Gene3D" id="2.60.40.1080">
    <property type="match status" value="2"/>
</dbReference>
<dbReference type="Gene3D" id="2.70.98.10">
    <property type="match status" value="1"/>
</dbReference>
<evidence type="ECO:0000313" key="7">
    <source>
        <dbReference type="Proteomes" id="UP000616779"/>
    </source>
</evidence>
<dbReference type="PANTHER" id="PTHR38481:SF1">
    <property type="entry name" value="HYALURONATE LYASE"/>
    <property type="match status" value="1"/>
</dbReference>
<dbReference type="InterPro" id="IPR008929">
    <property type="entry name" value="Chondroitin_lyas"/>
</dbReference>
<comment type="similarity">
    <text evidence="1">Belongs to the polysaccharide lyase 8 family.</text>
</comment>
<reference evidence="6 7" key="1">
    <citation type="submission" date="2019-10" db="EMBL/GenBank/DDBJ databases">
        <title>Description of Paenibacillus terrestris sp. nov.</title>
        <authorList>
            <person name="Carlier A."/>
            <person name="Qi S."/>
        </authorList>
    </citation>
    <scope>NUCLEOTIDE SEQUENCE [LARGE SCALE GENOMIC DNA]</scope>
    <source>
        <strain evidence="6 7">LMG 31458</strain>
    </source>
</reference>
<dbReference type="SUPFAM" id="SSF48230">
    <property type="entry name" value="Chondroitin AC/alginate lyase"/>
    <property type="match status" value="1"/>
</dbReference>
<keyword evidence="7" id="KW-1185">Reference proteome</keyword>
<dbReference type="Gene3D" id="2.60.220.10">
    <property type="entry name" value="Polysaccharide lyase family 8-like, C-terminal"/>
    <property type="match status" value="1"/>
</dbReference>
<dbReference type="Pfam" id="PF02884">
    <property type="entry name" value="Lyase_8_C"/>
    <property type="match status" value="1"/>
</dbReference>
<dbReference type="Proteomes" id="UP000616779">
    <property type="component" value="Unassembled WGS sequence"/>
</dbReference>
<dbReference type="InterPro" id="IPR008964">
    <property type="entry name" value="Invasin/intimin_cell_adhesion"/>
</dbReference>
<dbReference type="SUPFAM" id="SSF49863">
    <property type="entry name" value="Hyaluronate lyase-like, C-terminal domain"/>
    <property type="match status" value="1"/>
</dbReference>
<proteinExistence type="inferred from homology"/>
<feature type="domain" description="BIG2" evidence="5">
    <location>
        <begin position="248"/>
        <end position="324"/>
    </location>
</feature>
<feature type="transmembrane region" description="Helical" evidence="4">
    <location>
        <begin position="21"/>
        <end position="42"/>
    </location>
</feature>
<sequence length="1838" mass="198488">MKKMQNRCDTHNGSSYFPFHRLRFLTVLLVVSMIISTVNLVFPAIVSAATTYVNANFDNYPTTASTSGPVAVAGGNWGLYSANIANGDYAVGEAMNGRTDLSLKLVSTTNNNTLYTARTLSAPGVTGKVVLQGNVLFKDTTHNRNVFQIRNTGSTYVNVLTFNSSGNMLVNNEAVGTYSANTLYSILAVVDSPNKTMDVYVNKQLVKSGSALPSNWDSICFFKFSQSGVSGSIGEMYLDDVYVTSYVPVSSISLPASINLIQGYAAPLTASVLPADASVNYLQWSSSNPLAASVDANGVVTGLSVGQSTITATGVDGGATVSTTVTVDPASTPVQGVSLPNSVRMAEQDTITLQPSFTPLDATNRAVTWTSDNPNVATVGSNGTVSSIMPGTANITVTTQDGNKTASTLVTVYHEDPSTWDEYDILRAKWKKTLDGGNDFNAADPDISIKIATISTNGQNYWSSMSTVSGRTYLWSDLPPSTTSNDFISGSTSRLLTMALAYSTKGSTLYHNIALRDDIISGMDWIYTNYYNENGTRYGNGYNWDIGIPLKLTNLIILLYDALSPQEIQNYTNAFDHYFGDFKSPTLNLGGNSSGSNLSDVLTSELLFGIANKDSLRLSFVRDKMSPLFTYVTNGSGIYADGSLIMHGSVAYTGTYGGVLIRGIGNLMYMLGGSSWQITDPNASNIYRWVTDVFAPIIYKGQTMDMIRGRAIARENATGYSDSVLIINGIIRLSQFASADNAALYKKMVKHWVSSNPSYNFYTNISDIELVQTLKNWMNDPAIIPDGDGPAHYELNAMARSVHRSDAFAFGVSKSSKRVQTYELTNGENGRGWYTGDGMTYVYNSDLNQYTDNFWPTVNMYRLPGTTVDSRVRTFTDYQNGDGESRPINAWAGGTILDSTFGVSGMMLRPVKSNMKANKSWFMFDNEVVALGSGITDDNNLTVESTVEQRKLNASGDNTLTVDGTVKPTTLGWTETNPSVHWAHLAGNVTGSDIGYYFPDASQLNFLREQRTGNWYNNSHNTGVSTDTRTNNFMTMWFNHGQNPSNAQYSYVLLPGKTVAETSAYAANPDITILENSTDAHAVRNNRLNITGINFWNDTSTTVDEVTSSRASSVMLKKNAARNTLEVAVSDPTLENTGVIELELNESAASIVMNDPEVFVTQLYPTIKLTVNVNGSLGHTFNATFDIDSAKPRPAATQPWPVPVNTKEAMPAVPPVTYVYDQFDNELQGNQPSGWTISLPSNTTASVLPLSGQSGQSIRMIDINPSESITANRKFQKQASNFELEWKFAVGYAGDNPTFQLMNGSTPALKLTTGDTLSWQDSSGQTHDVMSLQPNNWYKIKLNVNPVLGTFNINVDNVLIKSGALFMNAASEIDSLRISTGLGSSVVYLDDVVVYIPGANPLINETFNAYATGVHPGDWVIVDKAGSAPVSVVEDPSAQDKSVLLADLDTKYLASMYKAFPAQTERFGAIWTFREAATGQYPSFELLNGTQSVIKLTSNGTLKLTGPGGVSSDLVSIPVNVWHTIKIEGNVQLNQFDIYCDGVLVKAGAAFWNTASSVDGIKFTTGYGGTNSVMNIDNVQVYSLIADETPPVTTAVINPAAPDGQNGWYIHQPVTVSLSASEDISGVATIEYSLDGGVTWQSYTSAVAFNQDGKYILSYRSTDNTGNVEASKTISFNLDSTAPTITVSGLVYGPLSEVGVITPDITLNDNFSGVDNTKTTVTLDTYGVQQGATIALYTLPLGSHTYTVTSSDLAGNVGSTSVAFQITASIQSIQGLVTLFTTKQWIDSAGISNSLQRKLAANKLADFVSEVQAQSGKHITVEAASYLLRDAYYLLSQH</sequence>
<dbReference type="SUPFAM" id="SSF74650">
    <property type="entry name" value="Galactose mutarotase-like"/>
    <property type="match status" value="1"/>
</dbReference>
<keyword evidence="2" id="KW-0732">Signal</keyword>
<evidence type="ECO:0000256" key="3">
    <source>
        <dbReference type="ARBA" id="ARBA00023239"/>
    </source>
</evidence>